<evidence type="ECO:0000256" key="2">
    <source>
        <dbReference type="SAM" id="Phobius"/>
    </source>
</evidence>
<feature type="transmembrane region" description="Helical" evidence="2">
    <location>
        <begin position="99"/>
        <end position="122"/>
    </location>
</feature>
<comment type="caution">
    <text evidence="3">The sequence shown here is derived from an EMBL/GenBank/DDBJ whole genome shotgun (WGS) entry which is preliminary data.</text>
</comment>
<proteinExistence type="predicted"/>
<evidence type="ECO:0000313" key="4">
    <source>
        <dbReference type="Proteomes" id="UP000292402"/>
    </source>
</evidence>
<dbReference type="EMBL" id="PDXA01000050">
    <property type="protein sequence ID" value="RYN41621.1"/>
    <property type="molecule type" value="Genomic_DNA"/>
</dbReference>
<dbReference type="AlphaFoldDB" id="A0A4Q4M4A7"/>
<protein>
    <submittedName>
        <fullName evidence="3">Uncharacterized protein</fullName>
    </submittedName>
</protein>
<keyword evidence="2" id="KW-0472">Membrane</keyword>
<sequence length="684" mass="75781">MNAASKIGVQSTYSEERVPSESQLTTDAPLLESLRHGERLVSNSEDGADSAHETVHHPALDYGLPNKTVLEKPSGMIPQGWPISPQAIKLPMSTRIWNVFVDIALLLLSCAFLIFALSVLGYNGKPISSHQQAAGRFEQASKWGPTIYPILFASIVGRATHAILLWRLERGEKVGTLDLLAGSTSLTSTVVSQVQMRLMNHIGLGLITIWLLSPVGGQSSFRQISVGPTSVVEDAVFSHVVPNSDVWTPDVPISKTQTDSLYVAGIMTPEAKGYPRDAWGHIKVPRIEYYEGTSSPEDEGWYKTGNFTLDLDSYSSFIGIPIGGIDSAGFVDYSTTVQAMYFSLMCDPYLGRSRYEFNQSTWIGHVFWNNYTTGTAEPPPQDLNPFTFVFKRGDFPLLNCTAKTVYVEVGVTCPTYTTCSASRVRRSRHEHPPTDRTRLGWFLGISSGSSWSVNMSKPVGSDDYASQKNEPAINLYSRSWLGTPKNYMGTAPANASELSYEKFSIRLSQTLNAYWSTMYCKNSLVHRFNESTLPPDEKRIWSYQDESYQSEPSREAYLFPGTWPSTGTKRNNVAVFQAHYGWVVALIVSSAVLITASLVPFYIRTWLSHGPDVLMNVSSLAVRDNPYVVLPATGTYLYAADRSRYLRDLRVRFGEVGGEGKIGRLAIGSVDGDVEGLRKGRKYM</sequence>
<gene>
    <name evidence="3" type="ORF">AA0114_g10755</name>
</gene>
<dbReference type="Proteomes" id="UP000292402">
    <property type="component" value="Unassembled WGS sequence"/>
</dbReference>
<keyword evidence="2" id="KW-1133">Transmembrane helix</keyword>
<name>A0A4Q4M4A7_9PLEO</name>
<organism evidence="3 4">
    <name type="scientific">Alternaria tenuissima</name>
    <dbReference type="NCBI Taxonomy" id="119927"/>
    <lineage>
        <taxon>Eukaryota</taxon>
        <taxon>Fungi</taxon>
        <taxon>Dikarya</taxon>
        <taxon>Ascomycota</taxon>
        <taxon>Pezizomycotina</taxon>
        <taxon>Dothideomycetes</taxon>
        <taxon>Pleosporomycetidae</taxon>
        <taxon>Pleosporales</taxon>
        <taxon>Pleosporineae</taxon>
        <taxon>Pleosporaceae</taxon>
        <taxon>Alternaria</taxon>
        <taxon>Alternaria sect. Alternaria</taxon>
        <taxon>Alternaria alternata complex</taxon>
    </lineage>
</organism>
<feature type="region of interest" description="Disordered" evidence="1">
    <location>
        <begin position="1"/>
        <end position="27"/>
    </location>
</feature>
<feature type="transmembrane region" description="Helical" evidence="2">
    <location>
        <begin position="580"/>
        <end position="603"/>
    </location>
</feature>
<evidence type="ECO:0000313" key="3">
    <source>
        <dbReference type="EMBL" id="RYN41621.1"/>
    </source>
</evidence>
<reference evidence="4" key="1">
    <citation type="journal article" date="2019" name="bioRxiv">
        <title>Genomics, evolutionary history and diagnostics of the Alternaria alternata species group including apple and Asian pear pathotypes.</title>
        <authorList>
            <person name="Armitage A.D."/>
            <person name="Cockerton H.M."/>
            <person name="Sreenivasaprasad S."/>
            <person name="Woodhall J.W."/>
            <person name="Lane C.R."/>
            <person name="Harrison R.J."/>
            <person name="Clarkson J.P."/>
        </authorList>
    </citation>
    <scope>NUCLEOTIDE SEQUENCE [LARGE SCALE GENOMIC DNA]</scope>
    <source>
        <strain evidence="4">FERA 1082</strain>
    </source>
</reference>
<accession>A0A4Q4M4A7</accession>
<evidence type="ECO:0000256" key="1">
    <source>
        <dbReference type="SAM" id="MobiDB-lite"/>
    </source>
</evidence>
<keyword evidence="2" id="KW-0812">Transmembrane</keyword>